<dbReference type="Gene3D" id="3.40.50.2300">
    <property type="match status" value="1"/>
</dbReference>
<evidence type="ECO:0000256" key="6">
    <source>
        <dbReference type="PROSITE-ProRule" id="PRU00169"/>
    </source>
</evidence>
<evidence type="ECO:0000256" key="1">
    <source>
        <dbReference type="ARBA" id="ARBA00022553"/>
    </source>
</evidence>
<dbReference type="InterPro" id="IPR039420">
    <property type="entry name" value="WalR-like"/>
</dbReference>
<dbReference type="FunFam" id="3.40.50.2300:FF:000001">
    <property type="entry name" value="DNA-binding response regulator PhoB"/>
    <property type="match status" value="1"/>
</dbReference>
<keyword evidence="1 6" id="KW-0597">Phosphoprotein</keyword>
<dbReference type="SUPFAM" id="SSF52172">
    <property type="entry name" value="CheY-like"/>
    <property type="match status" value="1"/>
</dbReference>
<keyword evidence="5" id="KW-0804">Transcription</keyword>
<dbReference type="GO" id="GO:0032993">
    <property type="term" value="C:protein-DNA complex"/>
    <property type="evidence" value="ECO:0007669"/>
    <property type="project" value="TreeGrafter"/>
</dbReference>
<dbReference type="InterPro" id="IPR011006">
    <property type="entry name" value="CheY-like_superfamily"/>
</dbReference>
<sequence length="234" mass="26560">MARVLIVEDDPAVRDVVEHTLSREGIETETVPDGETALELLSDSKPFDLVILDVMLPGMDGISVCRELRESHSPHRTVPVVMLTARDDETSIVVGLEVGADDYITKPFSPRQLASRVRAQLRRQRMNAQTSPEQRKLEFPGLEIDLLRRRVTARGEPVELTAREFEVLALLASNPGRVYSREQIMDHLWGGEFFGEPRSADVHIQHVRQKIEPDPKNPRYIQTVRGMGYRFAEL</sequence>
<evidence type="ECO:0000256" key="2">
    <source>
        <dbReference type="ARBA" id="ARBA00023012"/>
    </source>
</evidence>
<dbReference type="PROSITE" id="PS51755">
    <property type="entry name" value="OMPR_PHOB"/>
    <property type="match status" value="1"/>
</dbReference>
<dbReference type="GO" id="GO:0000156">
    <property type="term" value="F:phosphorelay response regulator activity"/>
    <property type="evidence" value="ECO:0007669"/>
    <property type="project" value="TreeGrafter"/>
</dbReference>
<keyword evidence="4 7" id="KW-0238">DNA-binding</keyword>
<keyword evidence="2" id="KW-0902">Two-component regulatory system</keyword>
<dbReference type="Proteomes" id="UP000318065">
    <property type="component" value="Chromosome"/>
</dbReference>
<feature type="domain" description="Response regulatory" evidence="8">
    <location>
        <begin position="3"/>
        <end position="121"/>
    </location>
</feature>
<feature type="DNA-binding region" description="OmpR/PhoB-type" evidence="7">
    <location>
        <begin position="134"/>
        <end position="233"/>
    </location>
</feature>
<protein>
    <submittedName>
        <fullName evidence="10">DNA-binding response regulator</fullName>
    </submittedName>
</protein>
<dbReference type="Gene3D" id="1.10.10.10">
    <property type="entry name" value="Winged helix-like DNA-binding domain superfamily/Winged helix DNA-binding domain"/>
    <property type="match status" value="1"/>
</dbReference>
<dbReference type="CDD" id="cd00383">
    <property type="entry name" value="trans_reg_C"/>
    <property type="match status" value="1"/>
</dbReference>
<dbReference type="PROSITE" id="PS50110">
    <property type="entry name" value="RESPONSE_REGULATORY"/>
    <property type="match status" value="1"/>
</dbReference>
<evidence type="ECO:0000313" key="11">
    <source>
        <dbReference type="Proteomes" id="UP000318065"/>
    </source>
</evidence>
<dbReference type="SMART" id="SM00448">
    <property type="entry name" value="REC"/>
    <property type="match status" value="1"/>
</dbReference>
<evidence type="ECO:0000313" key="10">
    <source>
        <dbReference type="EMBL" id="BBL80907.1"/>
    </source>
</evidence>
<dbReference type="Gene3D" id="6.10.250.690">
    <property type="match status" value="1"/>
</dbReference>
<evidence type="ECO:0000256" key="3">
    <source>
        <dbReference type="ARBA" id="ARBA00023015"/>
    </source>
</evidence>
<evidence type="ECO:0000256" key="7">
    <source>
        <dbReference type="PROSITE-ProRule" id="PRU01091"/>
    </source>
</evidence>
<dbReference type="CDD" id="cd17574">
    <property type="entry name" value="REC_OmpR"/>
    <property type="match status" value="1"/>
</dbReference>
<keyword evidence="11" id="KW-1185">Reference proteome</keyword>
<reference evidence="10" key="1">
    <citation type="journal article" date="2019" name="Microbiol. Resour. Announc.">
        <title>Complete Genome Sequence of Rubrobacter xylanophilus Strain AA3-22, Isolated from Arima Onsen in Japan.</title>
        <authorList>
            <person name="Tomariguchi N."/>
            <person name="Miyazaki K."/>
        </authorList>
    </citation>
    <scope>NUCLEOTIDE SEQUENCE [LARGE SCALE GENOMIC DNA]</scope>
    <source>
        <strain evidence="10">AA3-22</strain>
    </source>
</reference>
<organism evidence="10 11">
    <name type="scientific">Rubrobacter xylanophilus</name>
    <dbReference type="NCBI Taxonomy" id="49319"/>
    <lineage>
        <taxon>Bacteria</taxon>
        <taxon>Bacillati</taxon>
        <taxon>Actinomycetota</taxon>
        <taxon>Rubrobacteria</taxon>
        <taxon>Rubrobacterales</taxon>
        <taxon>Rubrobacteraceae</taxon>
        <taxon>Rubrobacter</taxon>
    </lineage>
</organism>
<dbReference type="PANTHER" id="PTHR48111">
    <property type="entry name" value="REGULATOR OF RPOS"/>
    <property type="match status" value="1"/>
</dbReference>
<dbReference type="OrthoDB" id="9790442at2"/>
<dbReference type="PANTHER" id="PTHR48111:SF4">
    <property type="entry name" value="DNA-BINDING DUAL TRANSCRIPTIONAL REGULATOR OMPR"/>
    <property type="match status" value="1"/>
</dbReference>
<accession>A0A510HPW3</accession>
<dbReference type="GO" id="GO:0005829">
    <property type="term" value="C:cytosol"/>
    <property type="evidence" value="ECO:0007669"/>
    <property type="project" value="TreeGrafter"/>
</dbReference>
<evidence type="ECO:0000259" key="9">
    <source>
        <dbReference type="PROSITE" id="PS51755"/>
    </source>
</evidence>
<dbReference type="SMART" id="SM00862">
    <property type="entry name" value="Trans_reg_C"/>
    <property type="match status" value="1"/>
</dbReference>
<name>A0A510HPW3_9ACTN</name>
<dbReference type="InterPro" id="IPR001867">
    <property type="entry name" value="OmpR/PhoB-type_DNA-bd"/>
</dbReference>
<dbReference type="InterPro" id="IPR036388">
    <property type="entry name" value="WH-like_DNA-bd_sf"/>
</dbReference>
<feature type="domain" description="OmpR/PhoB-type" evidence="9">
    <location>
        <begin position="134"/>
        <end position="233"/>
    </location>
</feature>
<gene>
    <name evidence="10" type="ORF">RxyAA322_27610</name>
</gene>
<dbReference type="EMBL" id="AP019791">
    <property type="protein sequence ID" value="BBL80907.1"/>
    <property type="molecule type" value="Genomic_DNA"/>
</dbReference>
<feature type="modified residue" description="4-aspartylphosphate" evidence="6">
    <location>
        <position position="53"/>
    </location>
</feature>
<keyword evidence="3" id="KW-0805">Transcription regulation</keyword>
<dbReference type="Pfam" id="PF00486">
    <property type="entry name" value="Trans_reg_C"/>
    <property type="match status" value="1"/>
</dbReference>
<proteinExistence type="predicted"/>
<dbReference type="Pfam" id="PF00072">
    <property type="entry name" value="Response_reg"/>
    <property type="match status" value="1"/>
</dbReference>
<dbReference type="GO" id="GO:0006355">
    <property type="term" value="P:regulation of DNA-templated transcription"/>
    <property type="evidence" value="ECO:0007669"/>
    <property type="project" value="InterPro"/>
</dbReference>
<dbReference type="AlphaFoldDB" id="A0A510HPW3"/>
<evidence type="ECO:0000256" key="5">
    <source>
        <dbReference type="ARBA" id="ARBA00023163"/>
    </source>
</evidence>
<dbReference type="FunFam" id="1.10.10.10:FF:000018">
    <property type="entry name" value="DNA-binding response regulator ResD"/>
    <property type="match status" value="1"/>
</dbReference>
<evidence type="ECO:0000259" key="8">
    <source>
        <dbReference type="PROSITE" id="PS50110"/>
    </source>
</evidence>
<dbReference type="GO" id="GO:0000976">
    <property type="term" value="F:transcription cis-regulatory region binding"/>
    <property type="evidence" value="ECO:0007669"/>
    <property type="project" value="TreeGrafter"/>
</dbReference>
<evidence type="ECO:0000256" key="4">
    <source>
        <dbReference type="ARBA" id="ARBA00023125"/>
    </source>
</evidence>
<dbReference type="RefSeq" id="WP_143528862.1">
    <property type="nucleotide sequence ID" value="NZ_AP019791.1"/>
</dbReference>
<dbReference type="InterPro" id="IPR001789">
    <property type="entry name" value="Sig_transdc_resp-reg_receiver"/>
</dbReference>